<protein>
    <recommendedName>
        <fullName evidence="1">F-box domain-containing protein</fullName>
    </recommendedName>
</protein>
<dbReference type="InterPro" id="IPR025886">
    <property type="entry name" value="PP2-like"/>
</dbReference>
<dbReference type="AlphaFoldDB" id="A0ABC9FD72"/>
<dbReference type="PANTHER" id="PTHR31960:SF20">
    <property type="entry name" value="OS09G0525300 PROTEIN"/>
    <property type="match status" value="1"/>
</dbReference>
<evidence type="ECO:0000313" key="2">
    <source>
        <dbReference type="EMBL" id="CAL5073208.1"/>
    </source>
</evidence>
<sequence>MGAAASSARGGRGGEGTVLGDLPENCVAEVLLRLDPLEICRMARLSRTFRGAASGDGVWESKLPRNYARLLAVAAAGDGGERQAAAAAAAAELEAEPLPKKEVYARLCRRNRFDGGKKEFWLDKGGGGVCMSISSMALSITGIDDRRYWNFIPNDESRFRTVAYLSQIWWFEVRGEVEFCFPEGTYSLFYRVHLGRPFKRLGRRVYSSEHIHGWDIKPVRFQMSTSDGQHAQSKSYLTDPGGWINHHVGDFVVKDSNKPTNIRFAMIQIDCTHTKGGLCVDSVVVKPQYLTQKKAPRCYV</sequence>
<accession>A0ABC9FD72</accession>
<proteinExistence type="predicted"/>
<keyword evidence="3" id="KW-1185">Reference proteome</keyword>
<evidence type="ECO:0000259" key="1">
    <source>
        <dbReference type="PROSITE" id="PS50181"/>
    </source>
</evidence>
<gene>
    <name evidence="2" type="ORF">URODEC1_LOCUS104468</name>
</gene>
<dbReference type="SMART" id="SM00256">
    <property type="entry name" value="FBOX"/>
    <property type="match status" value="1"/>
</dbReference>
<reference evidence="3" key="1">
    <citation type="submission" date="2024-06" db="EMBL/GenBank/DDBJ databases">
        <authorList>
            <person name="Ryan C."/>
        </authorList>
    </citation>
    <scope>NUCLEOTIDE SEQUENCE [LARGE SCALE GENOMIC DNA]</scope>
</reference>
<dbReference type="Proteomes" id="UP001497457">
    <property type="component" value="Chromosome 6rd"/>
</dbReference>
<dbReference type="EMBL" id="OZ075116">
    <property type="protein sequence ID" value="CAL5073208.1"/>
    <property type="molecule type" value="Genomic_DNA"/>
</dbReference>
<dbReference type="Pfam" id="PF14299">
    <property type="entry name" value="PP2"/>
    <property type="match status" value="1"/>
</dbReference>
<dbReference type="InterPro" id="IPR036047">
    <property type="entry name" value="F-box-like_dom_sf"/>
</dbReference>
<dbReference type="InterPro" id="IPR001810">
    <property type="entry name" value="F-box_dom"/>
</dbReference>
<dbReference type="PANTHER" id="PTHR31960">
    <property type="entry name" value="F-BOX PROTEIN PP2-A15"/>
    <property type="match status" value="1"/>
</dbReference>
<dbReference type="CDD" id="cd22162">
    <property type="entry name" value="F-box_AtSKIP3-like"/>
    <property type="match status" value="1"/>
</dbReference>
<feature type="domain" description="F-box" evidence="1">
    <location>
        <begin position="16"/>
        <end position="62"/>
    </location>
</feature>
<dbReference type="Pfam" id="PF00646">
    <property type="entry name" value="F-box"/>
    <property type="match status" value="1"/>
</dbReference>
<organism evidence="2 3">
    <name type="scientific">Urochloa decumbens</name>
    <dbReference type="NCBI Taxonomy" id="240449"/>
    <lineage>
        <taxon>Eukaryota</taxon>
        <taxon>Viridiplantae</taxon>
        <taxon>Streptophyta</taxon>
        <taxon>Embryophyta</taxon>
        <taxon>Tracheophyta</taxon>
        <taxon>Spermatophyta</taxon>
        <taxon>Magnoliopsida</taxon>
        <taxon>Liliopsida</taxon>
        <taxon>Poales</taxon>
        <taxon>Poaceae</taxon>
        <taxon>PACMAD clade</taxon>
        <taxon>Panicoideae</taxon>
        <taxon>Panicodae</taxon>
        <taxon>Paniceae</taxon>
        <taxon>Melinidinae</taxon>
        <taxon>Urochloa</taxon>
    </lineage>
</organism>
<dbReference type="Gene3D" id="1.20.1280.50">
    <property type="match status" value="1"/>
</dbReference>
<name>A0ABC9FD72_9POAL</name>
<evidence type="ECO:0000313" key="3">
    <source>
        <dbReference type="Proteomes" id="UP001497457"/>
    </source>
</evidence>
<dbReference type="SUPFAM" id="SSF81383">
    <property type="entry name" value="F-box domain"/>
    <property type="match status" value="1"/>
</dbReference>
<reference evidence="2 3" key="2">
    <citation type="submission" date="2024-10" db="EMBL/GenBank/DDBJ databases">
        <authorList>
            <person name="Ryan C."/>
        </authorList>
    </citation>
    <scope>NUCLEOTIDE SEQUENCE [LARGE SCALE GENOMIC DNA]</scope>
</reference>
<dbReference type="PROSITE" id="PS50181">
    <property type="entry name" value="FBOX"/>
    <property type="match status" value="1"/>
</dbReference>